<keyword evidence="2" id="KW-1185">Reference proteome</keyword>
<dbReference type="RefSeq" id="WP_266051305.1">
    <property type="nucleotide sequence ID" value="NZ_JAPFQO010000002.1"/>
</dbReference>
<dbReference type="Proteomes" id="UP001207228">
    <property type="component" value="Unassembled WGS sequence"/>
</dbReference>
<name>A0ABT3RCJ7_9BACT</name>
<dbReference type="PROSITE" id="PS51257">
    <property type="entry name" value="PROKAR_LIPOPROTEIN"/>
    <property type="match status" value="1"/>
</dbReference>
<evidence type="ECO:0000313" key="1">
    <source>
        <dbReference type="EMBL" id="MCX2739246.1"/>
    </source>
</evidence>
<reference evidence="1 2" key="1">
    <citation type="submission" date="2022-11" db="EMBL/GenBank/DDBJ databases">
        <title>The characterization of three novel Bacteroidetes species and genomic analysis of their roles in tidal elemental geochemical cycles.</title>
        <authorList>
            <person name="Ma K.-J."/>
        </authorList>
    </citation>
    <scope>NUCLEOTIDE SEQUENCE [LARGE SCALE GENOMIC DNA]</scope>
    <source>
        <strain evidence="1 2">M82</strain>
    </source>
</reference>
<sequence>MLHRIFLLFVVLAIVSCEKDTDISVKSEAIEAKKGRTTDSYTTYVIRKGQHSSDNSPYKSLSTNSLKFEAIFDQSAVYQTENANNQADINKLYGMADCSSLHQSNSARFGWRWYNNKLEILGYVYNNGTRHYKLIGAVELNQPQRFELLLDGNTYIFRVNGLSEVVLPRGCSGTGRGYRLYPYFGGDEVAPHDITIKIKNL</sequence>
<proteinExistence type="predicted"/>
<protein>
    <recommendedName>
        <fullName evidence="3">Lipoprotein</fullName>
    </recommendedName>
</protein>
<accession>A0ABT3RCJ7</accession>
<comment type="caution">
    <text evidence="1">The sequence shown here is derived from an EMBL/GenBank/DDBJ whole genome shotgun (WGS) entry which is preliminary data.</text>
</comment>
<gene>
    <name evidence="1" type="ORF">OO017_04755</name>
</gene>
<dbReference type="EMBL" id="JAPFQO010000002">
    <property type="protein sequence ID" value="MCX2739246.1"/>
    <property type="molecule type" value="Genomic_DNA"/>
</dbReference>
<evidence type="ECO:0000313" key="2">
    <source>
        <dbReference type="Proteomes" id="UP001207228"/>
    </source>
</evidence>
<evidence type="ECO:0008006" key="3">
    <source>
        <dbReference type="Google" id="ProtNLM"/>
    </source>
</evidence>
<organism evidence="1 2">
    <name type="scientific">Pontibacter anaerobius</name>
    <dbReference type="NCBI Taxonomy" id="2993940"/>
    <lineage>
        <taxon>Bacteria</taxon>
        <taxon>Pseudomonadati</taxon>
        <taxon>Bacteroidota</taxon>
        <taxon>Cytophagia</taxon>
        <taxon>Cytophagales</taxon>
        <taxon>Hymenobacteraceae</taxon>
        <taxon>Pontibacter</taxon>
    </lineage>
</organism>